<feature type="domain" description="N-acetyltransferase" evidence="3">
    <location>
        <begin position="1"/>
        <end position="159"/>
    </location>
</feature>
<dbReference type="Pfam" id="PF00583">
    <property type="entry name" value="Acetyltransf_1"/>
    <property type="match status" value="1"/>
</dbReference>
<dbReference type="Proteomes" id="UP001551675">
    <property type="component" value="Unassembled WGS sequence"/>
</dbReference>
<evidence type="ECO:0000313" key="5">
    <source>
        <dbReference type="Proteomes" id="UP001551675"/>
    </source>
</evidence>
<accession>A0ABV3GQ82</accession>
<keyword evidence="1 4" id="KW-0808">Transferase</keyword>
<keyword evidence="2 4" id="KW-0012">Acyltransferase</keyword>
<proteinExistence type="predicted"/>
<evidence type="ECO:0000256" key="2">
    <source>
        <dbReference type="ARBA" id="ARBA00023315"/>
    </source>
</evidence>
<dbReference type="PANTHER" id="PTHR43877">
    <property type="entry name" value="AMINOALKYLPHOSPHONATE N-ACETYLTRANSFERASE-RELATED-RELATED"/>
    <property type="match status" value="1"/>
</dbReference>
<organism evidence="4 5">
    <name type="scientific">Microtetraspora glauca</name>
    <dbReference type="NCBI Taxonomy" id="1996"/>
    <lineage>
        <taxon>Bacteria</taxon>
        <taxon>Bacillati</taxon>
        <taxon>Actinomycetota</taxon>
        <taxon>Actinomycetes</taxon>
        <taxon>Streptosporangiales</taxon>
        <taxon>Streptosporangiaceae</taxon>
        <taxon>Microtetraspora</taxon>
    </lineage>
</organism>
<dbReference type="RefSeq" id="WP_358139771.1">
    <property type="nucleotide sequence ID" value="NZ_JBFALK010000024.1"/>
</dbReference>
<dbReference type="EMBL" id="JBFALK010000024">
    <property type="protein sequence ID" value="MEV0973817.1"/>
    <property type="molecule type" value="Genomic_DNA"/>
</dbReference>
<dbReference type="PANTHER" id="PTHR43877:SF1">
    <property type="entry name" value="ACETYLTRANSFERASE"/>
    <property type="match status" value="1"/>
</dbReference>
<evidence type="ECO:0000259" key="3">
    <source>
        <dbReference type="PROSITE" id="PS51186"/>
    </source>
</evidence>
<evidence type="ECO:0000256" key="1">
    <source>
        <dbReference type="ARBA" id="ARBA00022679"/>
    </source>
</evidence>
<evidence type="ECO:0000313" key="4">
    <source>
        <dbReference type="EMBL" id="MEV0973817.1"/>
    </source>
</evidence>
<dbReference type="EC" id="2.3.1.-" evidence="4"/>
<dbReference type="InterPro" id="IPR000182">
    <property type="entry name" value="GNAT_dom"/>
</dbReference>
<dbReference type="PROSITE" id="PS51186">
    <property type="entry name" value="GNAT"/>
    <property type="match status" value="1"/>
</dbReference>
<gene>
    <name evidence="4" type="ORF">AB0I59_34940</name>
</gene>
<comment type="caution">
    <text evidence="4">The sequence shown here is derived from an EMBL/GenBank/DDBJ whole genome shotgun (WGS) entry which is preliminary data.</text>
</comment>
<protein>
    <submittedName>
        <fullName evidence="4">N-acetyltransferase</fullName>
        <ecNumber evidence="4">2.3.1.-</ecNumber>
    </submittedName>
</protein>
<dbReference type="Gene3D" id="3.40.630.30">
    <property type="match status" value="1"/>
</dbReference>
<dbReference type="InterPro" id="IPR050832">
    <property type="entry name" value="Bact_Acetyltransf"/>
</dbReference>
<dbReference type="InterPro" id="IPR016181">
    <property type="entry name" value="Acyl_CoA_acyltransferase"/>
</dbReference>
<keyword evidence="5" id="KW-1185">Reference proteome</keyword>
<sequence length="162" mass="17822">MAVRTAVEDDERALALIDHATWSFEASPAPLWPLETPFFDDRTAPENVLVAHENEHIVGYIKLRPAPMAASSGHVQEVNGFAVAPAHQGRGVGHLLLNAARQEAVNRGTRRITLRVLGTNTRAQALYLAHGYRVEGRLKDQFLLQGRYVDDVLMALELPAPA</sequence>
<reference evidence="4 5" key="1">
    <citation type="submission" date="2024-06" db="EMBL/GenBank/DDBJ databases">
        <title>The Natural Products Discovery Center: Release of the First 8490 Sequenced Strains for Exploring Actinobacteria Biosynthetic Diversity.</title>
        <authorList>
            <person name="Kalkreuter E."/>
            <person name="Kautsar S.A."/>
            <person name="Yang D."/>
            <person name="Bader C.D."/>
            <person name="Teijaro C.N."/>
            <person name="Fluegel L."/>
            <person name="Davis C.M."/>
            <person name="Simpson J.R."/>
            <person name="Lauterbach L."/>
            <person name="Steele A.D."/>
            <person name="Gui C."/>
            <person name="Meng S."/>
            <person name="Li G."/>
            <person name="Viehrig K."/>
            <person name="Ye F."/>
            <person name="Su P."/>
            <person name="Kiefer A.F."/>
            <person name="Nichols A."/>
            <person name="Cepeda A.J."/>
            <person name="Yan W."/>
            <person name="Fan B."/>
            <person name="Jiang Y."/>
            <person name="Adhikari A."/>
            <person name="Zheng C.-J."/>
            <person name="Schuster L."/>
            <person name="Cowan T.M."/>
            <person name="Smanski M.J."/>
            <person name="Chevrette M.G."/>
            <person name="De Carvalho L.P.S."/>
            <person name="Shen B."/>
        </authorList>
    </citation>
    <scope>NUCLEOTIDE SEQUENCE [LARGE SCALE GENOMIC DNA]</scope>
    <source>
        <strain evidence="4 5">NPDC050100</strain>
    </source>
</reference>
<dbReference type="SUPFAM" id="SSF55729">
    <property type="entry name" value="Acyl-CoA N-acyltransferases (Nat)"/>
    <property type="match status" value="1"/>
</dbReference>
<dbReference type="GO" id="GO:0016746">
    <property type="term" value="F:acyltransferase activity"/>
    <property type="evidence" value="ECO:0007669"/>
    <property type="project" value="UniProtKB-KW"/>
</dbReference>
<dbReference type="CDD" id="cd04301">
    <property type="entry name" value="NAT_SF"/>
    <property type="match status" value="1"/>
</dbReference>
<name>A0ABV3GQ82_MICGL</name>